<accession>A0A245ZL89</accession>
<organism evidence="13 14">
    <name type="scientific">Sphingomonas mucosissima</name>
    <dbReference type="NCBI Taxonomy" id="370959"/>
    <lineage>
        <taxon>Bacteria</taxon>
        <taxon>Pseudomonadati</taxon>
        <taxon>Pseudomonadota</taxon>
        <taxon>Alphaproteobacteria</taxon>
        <taxon>Sphingomonadales</taxon>
        <taxon>Sphingomonadaceae</taxon>
        <taxon>Sphingomonas</taxon>
    </lineage>
</organism>
<dbReference type="InterPro" id="IPR036942">
    <property type="entry name" value="Beta-barrel_TonB_sf"/>
</dbReference>
<keyword evidence="7 8" id="KW-0998">Cell outer membrane</keyword>
<evidence type="ECO:0000259" key="11">
    <source>
        <dbReference type="Pfam" id="PF00593"/>
    </source>
</evidence>
<keyword evidence="2 8" id="KW-0813">Transport</keyword>
<evidence type="ECO:0000256" key="3">
    <source>
        <dbReference type="ARBA" id="ARBA00022452"/>
    </source>
</evidence>
<evidence type="ECO:0000259" key="12">
    <source>
        <dbReference type="Pfam" id="PF07715"/>
    </source>
</evidence>
<comment type="similarity">
    <text evidence="8 9">Belongs to the TonB-dependent receptor family.</text>
</comment>
<feature type="chain" id="PRO_5012534948" evidence="10">
    <location>
        <begin position="37"/>
        <end position="1006"/>
    </location>
</feature>
<evidence type="ECO:0000313" key="14">
    <source>
        <dbReference type="Proteomes" id="UP000197783"/>
    </source>
</evidence>
<comment type="subcellular location">
    <subcellularLocation>
        <location evidence="1 8">Cell outer membrane</location>
        <topology evidence="1 8">Multi-pass membrane protein</topology>
    </subcellularLocation>
</comment>
<dbReference type="Gene3D" id="2.170.130.10">
    <property type="entry name" value="TonB-dependent receptor, plug domain"/>
    <property type="match status" value="1"/>
</dbReference>
<evidence type="ECO:0000256" key="1">
    <source>
        <dbReference type="ARBA" id="ARBA00004571"/>
    </source>
</evidence>
<feature type="signal peptide" evidence="10">
    <location>
        <begin position="1"/>
        <end position="36"/>
    </location>
</feature>
<dbReference type="InterPro" id="IPR012910">
    <property type="entry name" value="Plug_dom"/>
</dbReference>
<dbReference type="Proteomes" id="UP000197783">
    <property type="component" value="Unassembled WGS sequence"/>
</dbReference>
<dbReference type="PANTHER" id="PTHR47234">
    <property type="match status" value="1"/>
</dbReference>
<evidence type="ECO:0000256" key="9">
    <source>
        <dbReference type="RuleBase" id="RU003357"/>
    </source>
</evidence>
<dbReference type="PANTHER" id="PTHR47234:SF3">
    <property type="entry name" value="SECRETIN_TONB SHORT N-TERMINAL DOMAIN-CONTAINING PROTEIN"/>
    <property type="match status" value="1"/>
</dbReference>
<keyword evidence="4 8" id="KW-0812">Transmembrane</keyword>
<keyword evidence="10" id="KW-0732">Signal</keyword>
<evidence type="ECO:0000256" key="4">
    <source>
        <dbReference type="ARBA" id="ARBA00022692"/>
    </source>
</evidence>
<sequence length="1006" mass="106895">MTNLNADLPLSRRRTALLGTSVAAILAGIMAVPAMAQDVGPPANQSDQTPAAPGTSLQANAVDQAESGASSDIIVTGSRIQSSGFSAPTPTTVIGVEQIQQNAQPNIFATIAQLPSLQGSTGVTTGTNSTSSGTQGLSSFSLRGLGTIRTLTLLDGQRVVGANVTGVPDISQFPQLLIERVDVVTGGASASYGSDAVGGVVNFITNKRFTGIKGNLQGGISTYGDDESVLAQLAVGKSFANDRLHVILSGEYSHEAGIGPGGFGEAGPAGRDWYTTATIVNRGIFNDGRPQFNYREHAQAYQYTLYGLINNGPLQGIAFDQNGQPFNFNYGSNGVPTRNNTGNVTGCYVGFCIGGDLSGNVGIGTTLKSRLDRYNGYGRIGFDLDADNEIYATVNISQVDTSNQPNPGAAQSSLTMRCDNPFLPGSVAAVCPASGTFGYGVSNAILPNIEVRPSRKQYRFVGGANGKVEAFGTDWRYDAYFEHGENITDINVRNMLVPRRYLRAIDATRDANGTIVCRDPVARANGCQPINIFGGATPSSAALAYLQPANGPFQHTRQTQNVASANLSGDPFSTWAGPVSIATGIEWRHEFYHVTADPYGNGNLTGATAYNQAYPADPLFDNGGGNWYAGNYRVGRGAYSVLESYLELNVPVLNDPDGLGTANINAAGRATNYSTSGTVYTWKVGGTWDTPLDGVRLRAVTSRDVRAPNLSELFAAPISVNVPNFTNPFNNTAVIISQNTIGNPALVPEAARNTELGIVLSRPQWLPGLSVSVDYYNIKIKDVISALAPQQLVNYCQQGVTQLCGAFFLDGVGGQGNFVNVQPFNLASIETEGLDIEASYQHRQPFGLKGSFTVRGLATHVMRYVTDLGLPGTVPIDTAGVNSGATPSWKWLTTQTYAQDEFSILLQQRWFPDGLFGGQYVVCQTSCPVSTANAPTIDTNTMKGAFYFDVGGTYNISKAISAYFKIDNLFDRDPTPSPQTNTGIDINPQLYDIVGRVFRAGVRFSF</sequence>
<gene>
    <name evidence="13" type="primary">btuB_4</name>
    <name evidence="13" type="ORF">SPMU_14960</name>
</gene>
<evidence type="ECO:0000256" key="8">
    <source>
        <dbReference type="PROSITE-ProRule" id="PRU01360"/>
    </source>
</evidence>
<feature type="domain" description="TonB-dependent receptor plug" evidence="12">
    <location>
        <begin position="86"/>
        <end position="200"/>
    </location>
</feature>
<dbReference type="AlphaFoldDB" id="A0A245ZL89"/>
<feature type="domain" description="TonB-dependent receptor-like beta-barrel" evidence="11">
    <location>
        <begin position="553"/>
        <end position="969"/>
    </location>
</feature>
<dbReference type="SUPFAM" id="SSF56935">
    <property type="entry name" value="Porins"/>
    <property type="match status" value="1"/>
</dbReference>
<dbReference type="RefSeq" id="WP_425442144.1">
    <property type="nucleotide sequence ID" value="NZ_NBBJ01000002.1"/>
</dbReference>
<evidence type="ECO:0000256" key="10">
    <source>
        <dbReference type="SAM" id="SignalP"/>
    </source>
</evidence>
<proteinExistence type="inferred from homology"/>
<dbReference type="GO" id="GO:0009279">
    <property type="term" value="C:cell outer membrane"/>
    <property type="evidence" value="ECO:0007669"/>
    <property type="project" value="UniProtKB-SubCell"/>
</dbReference>
<evidence type="ECO:0000256" key="5">
    <source>
        <dbReference type="ARBA" id="ARBA00023077"/>
    </source>
</evidence>
<keyword evidence="3 8" id="KW-1134">Transmembrane beta strand</keyword>
<evidence type="ECO:0000256" key="6">
    <source>
        <dbReference type="ARBA" id="ARBA00023136"/>
    </source>
</evidence>
<keyword evidence="6 8" id="KW-0472">Membrane</keyword>
<dbReference type="Pfam" id="PF00593">
    <property type="entry name" value="TonB_dep_Rec_b-barrel"/>
    <property type="match status" value="1"/>
</dbReference>
<comment type="caution">
    <text evidence="13">The sequence shown here is derived from an EMBL/GenBank/DDBJ whole genome shotgun (WGS) entry which is preliminary data.</text>
</comment>
<dbReference type="Pfam" id="PF07715">
    <property type="entry name" value="Plug"/>
    <property type="match status" value="1"/>
</dbReference>
<dbReference type="EMBL" id="NBBJ01000002">
    <property type="protein sequence ID" value="OWK30509.1"/>
    <property type="molecule type" value="Genomic_DNA"/>
</dbReference>
<evidence type="ECO:0000313" key="13">
    <source>
        <dbReference type="EMBL" id="OWK30509.1"/>
    </source>
</evidence>
<dbReference type="InterPro" id="IPR037066">
    <property type="entry name" value="Plug_dom_sf"/>
</dbReference>
<keyword evidence="5 9" id="KW-0798">TonB box</keyword>
<evidence type="ECO:0000256" key="2">
    <source>
        <dbReference type="ARBA" id="ARBA00022448"/>
    </source>
</evidence>
<dbReference type="Gene3D" id="2.40.170.20">
    <property type="entry name" value="TonB-dependent receptor, beta-barrel domain"/>
    <property type="match status" value="1"/>
</dbReference>
<name>A0A245ZL89_9SPHN</name>
<keyword evidence="14" id="KW-1185">Reference proteome</keyword>
<dbReference type="PROSITE" id="PS52016">
    <property type="entry name" value="TONB_DEPENDENT_REC_3"/>
    <property type="match status" value="1"/>
</dbReference>
<reference evidence="13 14" key="1">
    <citation type="submission" date="2017-03" db="EMBL/GenBank/DDBJ databases">
        <title>Genome sequence of Sphingomonas mucosissima DSM 17494.</title>
        <authorList>
            <person name="Poehlein A."/>
            <person name="Wuebbeler J.H."/>
            <person name="Steinbuechel A."/>
            <person name="Daniel R."/>
        </authorList>
    </citation>
    <scope>NUCLEOTIDE SEQUENCE [LARGE SCALE GENOMIC DNA]</scope>
    <source>
        <strain evidence="13 14">DSM 17494</strain>
    </source>
</reference>
<dbReference type="InterPro" id="IPR000531">
    <property type="entry name" value="Beta-barrel_TonB"/>
</dbReference>
<dbReference type="InterPro" id="IPR039426">
    <property type="entry name" value="TonB-dep_rcpt-like"/>
</dbReference>
<protein>
    <submittedName>
        <fullName evidence="13">Vitamin B12 transporter BtuB</fullName>
    </submittedName>
</protein>
<evidence type="ECO:0000256" key="7">
    <source>
        <dbReference type="ARBA" id="ARBA00023237"/>
    </source>
</evidence>